<keyword evidence="3" id="KW-1185">Reference proteome</keyword>
<dbReference type="AlphaFoldDB" id="A0A2P8HCD2"/>
<sequence length="181" mass="19663">MSDLMSLSGYDCNNQGHLNPTPEQLDYHMPFTGGTDTFGMPITFAAYLGMLNNFYTMLLNNPAALEIFQGIFSIDFSKASLLRILSQPGCEFIRFYFAIPEANQKLSLLAEGIDIFGAQIGYDQLLTKATTNDMVHSSSDPSIEERGNGGGGGPLPPLRQLFDLLRAQGSPLATADLSQLS</sequence>
<feature type="region of interest" description="Disordered" evidence="1">
    <location>
        <begin position="136"/>
        <end position="159"/>
    </location>
</feature>
<evidence type="ECO:0000313" key="3">
    <source>
        <dbReference type="Proteomes" id="UP000240971"/>
    </source>
</evidence>
<accession>A0A2P8HCD2</accession>
<evidence type="ECO:0000313" key="2">
    <source>
        <dbReference type="EMBL" id="PSL43885.1"/>
    </source>
</evidence>
<protein>
    <submittedName>
        <fullName evidence="2">Uncharacterized protein</fullName>
    </submittedName>
</protein>
<dbReference type="OrthoDB" id="798508at2"/>
<dbReference type="EMBL" id="PYAW01000007">
    <property type="protein sequence ID" value="PSL43885.1"/>
    <property type="molecule type" value="Genomic_DNA"/>
</dbReference>
<proteinExistence type="predicted"/>
<name>A0A2P8HCD2_CHINA</name>
<reference evidence="2 3" key="1">
    <citation type="submission" date="2018-03" db="EMBL/GenBank/DDBJ databases">
        <title>Genomic Encyclopedia of Archaeal and Bacterial Type Strains, Phase II (KMG-II): from individual species to whole genera.</title>
        <authorList>
            <person name="Goeker M."/>
        </authorList>
    </citation>
    <scope>NUCLEOTIDE SEQUENCE [LARGE SCALE GENOMIC DNA]</scope>
    <source>
        <strain evidence="2 3">DSM 24859</strain>
    </source>
</reference>
<comment type="caution">
    <text evidence="2">The sequence shown here is derived from an EMBL/GenBank/DDBJ whole genome shotgun (WGS) entry which is preliminary data.</text>
</comment>
<dbReference type="RefSeq" id="WP_146151377.1">
    <property type="nucleotide sequence ID" value="NZ_PYAW01000007.1"/>
</dbReference>
<organism evidence="2 3">
    <name type="scientific">Chitinophaga niastensis</name>
    <dbReference type="NCBI Taxonomy" id="536980"/>
    <lineage>
        <taxon>Bacteria</taxon>
        <taxon>Pseudomonadati</taxon>
        <taxon>Bacteroidota</taxon>
        <taxon>Chitinophagia</taxon>
        <taxon>Chitinophagales</taxon>
        <taxon>Chitinophagaceae</taxon>
        <taxon>Chitinophaga</taxon>
    </lineage>
</organism>
<evidence type="ECO:0000256" key="1">
    <source>
        <dbReference type="SAM" id="MobiDB-lite"/>
    </source>
</evidence>
<gene>
    <name evidence="2" type="ORF">CLV51_107197</name>
</gene>
<dbReference type="Proteomes" id="UP000240971">
    <property type="component" value="Unassembled WGS sequence"/>
</dbReference>